<sequence>MSVKNLMAVGKWLILLSSLSLTACGTPTKTTNSLSSQKSVSHNYTHAGTGVEVWYNFVRNNMGKLSNEDKKKQDEAVFFALNNLDDGKVVSWHNIKKDTHGYVKIVASYPHGSGYCRVVFTQIQKKGNARDFKETACKDVSYRGWQFIR</sequence>
<dbReference type="PROSITE" id="PS51257">
    <property type="entry name" value="PROKAR_LIPOPROTEIN"/>
    <property type="match status" value="1"/>
</dbReference>
<organism evidence="1">
    <name type="scientific">uncultured virus</name>
    <dbReference type="NCBI Taxonomy" id="340016"/>
    <lineage>
        <taxon>Viruses</taxon>
        <taxon>environmental samples</taxon>
    </lineage>
</organism>
<reference evidence="1" key="2">
    <citation type="journal article" date="2017" name="Nat. Commun.">
        <title>Single-virus genomics reveals hidden cosmopolitan and abundant viruses.</title>
        <authorList>
            <person name="Martinez-Hernandez F."/>
            <person name="Fornas O."/>
            <person name="Lluesma Gomez M."/>
            <person name="Bolduc B."/>
            <person name="de la Cruz Pena M.J."/>
            <person name="Martinez J.M."/>
            <person name="Anton J."/>
            <person name="Gasol J.M."/>
            <person name="Rosselli R."/>
            <person name="Rodriguez-Valera F."/>
            <person name="Sullivan M.B."/>
            <person name="Acinas S.G."/>
            <person name="Martinez-Garcia M."/>
        </authorList>
    </citation>
    <scope>NUCLEOTIDE SEQUENCE</scope>
</reference>
<proteinExistence type="predicted"/>
<reference evidence="1" key="1">
    <citation type="submission" date="2016-10" db="EMBL/GenBank/DDBJ databases">
        <authorList>
            <person name="Varghese N."/>
        </authorList>
    </citation>
    <scope>NUCLEOTIDE SEQUENCE</scope>
</reference>
<protein>
    <submittedName>
        <fullName evidence="1">Uncharacterized protein</fullName>
    </submittedName>
</protein>
<name>A0A218MN28_9VIRU</name>
<accession>A0A218MN28</accession>
<dbReference type="EMBL" id="KY052848">
    <property type="protein sequence ID" value="ASF00641.1"/>
    <property type="molecule type" value="Genomic_DNA"/>
</dbReference>
<evidence type="ECO:0000313" key="1">
    <source>
        <dbReference type="EMBL" id="ASF00641.1"/>
    </source>
</evidence>